<reference evidence="1 2" key="1">
    <citation type="submission" date="2024-02" db="EMBL/GenBank/DDBJ databases">
        <title>Chromosome-scale genome assembly of the rough periwinkle Littorina saxatilis.</title>
        <authorList>
            <person name="De Jode A."/>
            <person name="Faria R."/>
            <person name="Formenti G."/>
            <person name="Sims Y."/>
            <person name="Smith T.P."/>
            <person name="Tracey A."/>
            <person name="Wood J.M.D."/>
            <person name="Zagrodzka Z.B."/>
            <person name="Johannesson K."/>
            <person name="Butlin R.K."/>
            <person name="Leder E.H."/>
        </authorList>
    </citation>
    <scope>NUCLEOTIDE SEQUENCE [LARGE SCALE GENOMIC DNA]</scope>
    <source>
        <strain evidence="1">Snail1</strain>
        <tissue evidence="1">Muscle</tissue>
    </source>
</reference>
<dbReference type="SUPFAM" id="SSF53448">
    <property type="entry name" value="Nucleotide-diphospho-sugar transferases"/>
    <property type="match status" value="1"/>
</dbReference>
<gene>
    <name evidence="1" type="ORF">V1264_018302</name>
</gene>
<evidence type="ECO:0008006" key="3">
    <source>
        <dbReference type="Google" id="ProtNLM"/>
    </source>
</evidence>
<dbReference type="Proteomes" id="UP001374579">
    <property type="component" value="Unassembled WGS sequence"/>
</dbReference>
<name>A0AAN9GCN5_9CAEN</name>
<evidence type="ECO:0000313" key="1">
    <source>
        <dbReference type="EMBL" id="KAK7103397.1"/>
    </source>
</evidence>
<dbReference type="Pfam" id="PF04488">
    <property type="entry name" value="Gly_transf_sug"/>
    <property type="match status" value="1"/>
</dbReference>
<dbReference type="PANTHER" id="PTHR46830">
    <property type="entry name" value="TRANSFERASE, PUTATIVE-RELATED"/>
    <property type="match status" value="1"/>
</dbReference>
<evidence type="ECO:0000313" key="2">
    <source>
        <dbReference type="Proteomes" id="UP001374579"/>
    </source>
</evidence>
<keyword evidence="2" id="KW-1185">Reference proteome</keyword>
<dbReference type="InterPro" id="IPR029044">
    <property type="entry name" value="Nucleotide-diphossugar_trans"/>
</dbReference>
<dbReference type="PANTHER" id="PTHR46830:SF1">
    <property type="entry name" value="ALPHA-1,4-N-ACETYLGLUCOSAMINYLTRANSFERASE"/>
    <property type="match status" value="1"/>
</dbReference>
<dbReference type="Gene3D" id="3.90.550.20">
    <property type="match status" value="1"/>
</dbReference>
<organism evidence="1 2">
    <name type="scientific">Littorina saxatilis</name>
    <dbReference type="NCBI Taxonomy" id="31220"/>
    <lineage>
        <taxon>Eukaryota</taxon>
        <taxon>Metazoa</taxon>
        <taxon>Spiralia</taxon>
        <taxon>Lophotrochozoa</taxon>
        <taxon>Mollusca</taxon>
        <taxon>Gastropoda</taxon>
        <taxon>Caenogastropoda</taxon>
        <taxon>Littorinimorpha</taxon>
        <taxon>Littorinoidea</taxon>
        <taxon>Littorinidae</taxon>
        <taxon>Littorina</taxon>
    </lineage>
</organism>
<proteinExistence type="predicted"/>
<comment type="caution">
    <text evidence="1">The sequence shown here is derived from an EMBL/GenBank/DDBJ whole genome shotgun (WGS) entry which is preliminary data.</text>
</comment>
<dbReference type="EMBL" id="JBAMIC010000008">
    <property type="protein sequence ID" value="KAK7103397.1"/>
    <property type="molecule type" value="Genomic_DNA"/>
</dbReference>
<accession>A0AAN9GCN5</accession>
<dbReference type="InterPro" id="IPR007577">
    <property type="entry name" value="GlycoTrfase_DXD_sugar-bd_CS"/>
</dbReference>
<dbReference type="AlphaFoldDB" id="A0AAN9GCN5"/>
<protein>
    <recommendedName>
        <fullName evidence="3">Alpha-1,4-N-acetylglucosaminyltransferase</fullName>
    </recommendedName>
</protein>
<sequence>MFCTETWRQEDILCHVFLHQASLVPGPAQCELPLGHHDMVDGEEGEEVETYKDEEGLNNININENSMARDQGNVQERHEAGIGLSDKSDFIVKEQDHANAENNARRAQKTFWTRDREKLKGRNNDQILDTLTDLNKDNSFGSLHLNDWKKPNDEETKEMIVDERIKGEGDFKVKQKVKVRDVVPRIGYYVLVSESCKEPFFFQFLHYLSMLSVQRFLRPRAIYVLGNCVPIGYWWSRVVNDVRAVRFVHRPRPLITKDGQVKWISHLADVIRLQVLLVNGGVYVDTDMILIRPLDPLLGYPLTMGLVDNNTGMGNALILATRGSLFLKEWYSGYRDFRPLHFHYNGMWAALRQWQADPDSVHMESKRFYSPNWYEANLLFYDNDYDISQSYAVHIWHRHAAVPTTPEQFLTLNTTLGRVFRRVYFGV</sequence>